<reference evidence="1 2" key="1">
    <citation type="submission" date="2015-04" db="EMBL/GenBank/DDBJ databases">
        <authorList>
            <person name="Syromyatnikov M.Y."/>
            <person name="Popov V.N."/>
        </authorList>
    </citation>
    <scope>NUCLEOTIDE SEQUENCE [LARGE SCALE GENOMIC DNA]</scope>
</reference>
<organism evidence="1 2">
    <name type="scientific">Clunio marinus</name>
    <dbReference type="NCBI Taxonomy" id="568069"/>
    <lineage>
        <taxon>Eukaryota</taxon>
        <taxon>Metazoa</taxon>
        <taxon>Ecdysozoa</taxon>
        <taxon>Arthropoda</taxon>
        <taxon>Hexapoda</taxon>
        <taxon>Insecta</taxon>
        <taxon>Pterygota</taxon>
        <taxon>Neoptera</taxon>
        <taxon>Endopterygota</taxon>
        <taxon>Diptera</taxon>
        <taxon>Nematocera</taxon>
        <taxon>Chironomoidea</taxon>
        <taxon>Chironomidae</taxon>
        <taxon>Clunio</taxon>
    </lineage>
</organism>
<accession>A0A1J1HKD1</accession>
<gene>
    <name evidence="1" type="ORF">CLUMA_CG002314</name>
</gene>
<evidence type="ECO:0000313" key="2">
    <source>
        <dbReference type="Proteomes" id="UP000183832"/>
    </source>
</evidence>
<dbReference type="AlphaFoldDB" id="A0A1J1HKD1"/>
<proteinExistence type="predicted"/>
<dbReference type="EMBL" id="CVRI01000008">
    <property type="protein sequence ID" value="CRK88485.1"/>
    <property type="molecule type" value="Genomic_DNA"/>
</dbReference>
<dbReference type="Proteomes" id="UP000183832">
    <property type="component" value="Unassembled WGS sequence"/>
</dbReference>
<sequence>MAGTVLCDLKCTKVFLKTQLDEELSQAEQLRYNTNISVAILQKKKRSKNSVNKLIPSQLTLTEARLHILWQFNYTKMVVEILSLHSWMKNNIHIIEN</sequence>
<name>A0A1J1HKD1_9DIPT</name>
<keyword evidence="2" id="KW-1185">Reference proteome</keyword>
<evidence type="ECO:0000313" key="1">
    <source>
        <dbReference type="EMBL" id="CRK88485.1"/>
    </source>
</evidence>
<protein>
    <submittedName>
        <fullName evidence="1">CLUMA_CG002314, isoform A</fullName>
    </submittedName>
</protein>